<reference evidence="11" key="1">
    <citation type="submission" date="2021-01" db="EMBL/GenBank/DDBJ databases">
        <authorList>
            <person name="Kaushik A."/>
        </authorList>
    </citation>
    <scope>NUCLEOTIDE SEQUENCE</scope>
    <source>
        <strain evidence="11">AG3-1AP</strain>
    </source>
</reference>
<comment type="caution">
    <text evidence="11">The sequence shown here is derived from an EMBL/GenBank/DDBJ whole genome shotgun (WGS) entry which is preliminary data.</text>
</comment>
<keyword evidence="7 9" id="KW-0472">Membrane</keyword>
<comment type="similarity">
    <text evidence="2">Belongs to the amino acid/polyamine transporter 2 family.</text>
</comment>
<feature type="compositionally biased region" description="Low complexity" evidence="8">
    <location>
        <begin position="1059"/>
        <end position="1070"/>
    </location>
</feature>
<dbReference type="Pfam" id="PF01490">
    <property type="entry name" value="Aa_trans"/>
    <property type="match status" value="1"/>
</dbReference>
<dbReference type="PANTHER" id="PTHR22950:SF458">
    <property type="entry name" value="SODIUM-COUPLED NEUTRAL AMINO ACID TRANSPORTER 11-RELATED"/>
    <property type="match status" value="1"/>
</dbReference>
<dbReference type="InterPro" id="IPR013057">
    <property type="entry name" value="AA_transpt_TM"/>
</dbReference>
<feature type="region of interest" description="Disordered" evidence="8">
    <location>
        <begin position="925"/>
        <end position="944"/>
    </location>
</feature>
<feature type="transmembrane region" description="Helical" evidence="9">
    <location>
        <begin position="305"/>
        <end position="325"/>
    </location>
</feature>
<feature type="domain" description="Amino acid transporter transmembrane" evidence="10">
    <location>
        <begin position="158"/>
        <end position="519"/>
    </location>
</feature>
<feature type="transmembrane region" description="Helical" evidence="9">
    <location>
        <begin position="424"/>
        <end position="443"/>
    </location>
</feature>
<feature type="compositionally biased region" description="Basic and acidic residues" evidence="8">
    <location>
        <begin position="1036"/>
        <end position="1055"/>
    </location>
</feature>
<evidence type="ECO:0000256" key="6">
    <source>
        <dbReference type="ARBA" id="ARBA00022989"/>
    </source>
</evidence>
<sequence>MMLGRSKPKNSESEANEPLLGRDDDDAGRSEVVFAIDDEDEDEGSSAFRDRDGGRRSPAVIGPPLRSTIQSREAEFELDSDVLDPDDEVTNIPASQRMPLLVGLADASEVRRNPELPMHTFSNGQTGSAMVNGRVVFDDDDVVGRVDLQELAARQHKGGNMMDSMFNMANSILGAGIIGLPYAVSQAGFVTGIFLLVVLAGVTDWTIRLIVRNAKLSGRTSYIDIMGHCYGSSGRAAVSFFQFAFAFGGDTIPHVIRSIFPTLSTVPVLSILTNRNFIVILCTACISYPLSLYRSIASLAKASTFALVGMLTIVGTVLFEEGRVLPELKGSQAPSIKYSFIQPQIFQAIGVISFAFVCHHNSLLIYGSMSTPTMDRFDRVTHVAAGVSLVACLTMAIPAFLVFTDRTQGNVLNNFPQNDAVINIARFCFGANMVTTTPMELMVCREVIEEYFFAHEAFDQTRHVLFTTSILFASMAVALVTCDLGVMLEITGGASATALAFVFPALCYIKLLPAREPWNGRAKLPAIVQTMSPRRSSPPREPPALSAVPELSRPPLVFSAEDLLNNNNGDSRYPVPAQPPMQPVMAAIEEVCVECMMRDRDMADVDVTGPGMWARESDVWYEELVRREEEEARSGMLPDPQRRRTPARGTPLTETNLRIWTQMHPKEPQARWITLTDFVRKQAALLEAEHHARAQAARESRMLDNRLRDTYQQLRRSAYDLNDGPVRTRAPTNPEPDSSFLAVQDPTRDITVLASGMIQERVDLRKEERERRRESKRHRRMASRQSTNIDATSVYSSPSPPPDGGSRMGAMGRSQPALTTPVSPGRRLSTPLTPSLGAPGARPSIHTRSSQSSFESRAGKKGFLSFKHWSGFGSEASFGPAGPNGAYRGSVYDSVADMHLVLDQEKQGSRLPYDQTSLAPSYITGADGTIHADPPEKKKKHKGLAKIWKIVTGSGTKDKNTAVHEKHQLDDEPLAPPPPLSYLVSRQGGERGGAGGARDLDRRASTPTSSSRSAAAMSPATAPSSILPSPTSQRFPWRDSGSDEDRGPREKKEGAYLEVPSPMSMSTVSPNGRRSFSTGTAISLNRPASFFNTNKSLPPLPSEAFSRGNGRPLMDARPQTLAVYGPRRSELNMNTAFDQEPLAAPRAPFGIETRRQSFGGMAARPDLEGPLVPPPRIGARYDEFGASRRSLGSLDNRDRYTMNGKAESTKRGSMGRRLASFLTGGNKKREDWEPHFGPTGEHHPSYPGPGQFTHREVDGSLSELEGSDPDPALQTPTAGYARSMTASGKRFDSVPMDDFVAIRYPSAECQSLDMLRR</sequence>
<feature type="compositionally biased region" description="Low complexity" evidence="8">
    <location>
        <begin position="1005"/>
        <end position="1025"/>
    </location>
</feature>
<feature type="region of interest" description="Disordered" evidence="8">
    <location>
        <begin position="1190"/>
        <end position="1280"/>
    </location>
</feature>
<dbReference type="PANTHER" id="PTHR22950">
    <property type="entry name" value="AMINO ACID TRANSPORTER"/>
    <property type="match status" value="1"/>
</dbReference>
<feature type="region of interest" description="Disordered" evidence="8">
    <location>
        <begin position="763"/>
        <end position="857"/>
    </location>
</feature>
<organism evidence="11 12">
    <name type="scientific">Rhizoctonia solani</name>
    <dbReference type="NCBI Taxonomy" id="456999"/>
    <lineage>
        <taxon>Eukaryota</taxon>
        <taxon>Fungi</taxon>
        <taxon>Dikarya</taxon>
        <taxon>Basidiomycota</taxon>
        <taxon>Agaricomycotina</taxon>
        <taxon>Agaricomycetes</taxon>
        <taxon>Cantharellales</taxon>
        <taxon>Ceratobasidiaceae</taxon>
        <taxon>Rhizoctonia</taxon>
    </lineage>
</organism>
<feature type="region of interest" description="Disordered" evidence="8">
    <location>
        <begin position="720"/>
        <end position="742"/>
    </location>
</feature>
<feature type="transmembrane region" description="Helical" evidence="9">
    <location>
        <begin position="236"/>
        <end position="256"/>
    </location>
</feature>
<dbReference type="EMBL" id="CAJMWV010009756">
    <property type="protein sequence ID" value="CAE6539972.1"/>
    <property type="molecule type" value="Genomic_DNA"/>
</dbReference>
<dbReference type="GO" id="GO:0005783">
    <property type="term" value="C:endoplasmic reticulum"/>
    <property type="evidence" value="ECO:0007669"/>
    <property type="project" value="TreeGrafter"/>
</dbReference>
<feature type="compositionally biased region" description="Polar residues" evidence="8">
    <location>
        <begin position="783"/>
        <end position="795"/>
    </location>
</feature>
<feature type="compositionally biased region" description="Basic and acidic residues" evidence="8">
    <location>
        <begin position="957"/>
        <end position="970"/>
    </location>
</feature>
<feature type="transmembrane region" description="Helical" evidence="9">
    <location>
        <begin position="276"/>
        <end position="293"/>
    </location>
</feature>
<feature type="compositionally biased region" description="Basic and acidic residues" evidence="8">
    <location>
        <begin position="763"/>
        <end position="773"/>
    </location>
</feature>
<evidence type="ECO:0000256" key="9">
    <source>
        <dbReference type="SAM" id="Phobius"/>
    </source>
</evidence>
<feature type="transmembrane region" description="Helical" evidence="9">
    <location>
        <begin position="464"/>
        <end position="488"/>
    </location>
</feature>
<feature type="region of interest" description="Disordered" evidence="8">
    <location>
        <begin position="1"/>
        <end position="66"/>
    </location>
</feature>
<keyword evidence="5" id="KW-0029">Amino-acid transport</keyword>
<dbReference type="Proteomes" id="UP000663831">
    <property type="component" value="Unassembled WGS sequence"/>
</dbReference>
<protein>
    <recommendedName>
        <fullName evidence="10">Amino acid transporter transmembrane domain-containing protein</fullName>
    </recommendedName>
</protein>
<keyword evidence="6 9" id="KW-1133">Transmembrane helix</keyword>
<evidence type="ECO:0000256" key="5">
    <source>
        <dbReference type="ARBA" id="ARBA00022970"/>
    </source>
</evidence>
<proteinExistence type="inferred from homology"/>
<evidence type="ECO:0000256" key="4">
    <source>
        <dbReference type="ARBA" id="ARBA00022692"/>
    </source>
</evidence>
<evidence type="ECO:0000259" key="10">
    <source>
        <dbReference type="Pfam" id="PF01490"/>
    </source>
</evidence>
<comment type="subcellular location">
    <subcellularLocation>
        <location evidence="1">Membrane</location>
        <topology evidence="1">Multi-pass membrane protein</topology>
    </subcellularLocation>
</comment>
<keyword evidence="3" id="KW-0813">Transport</keyword>
<feature type="compositionally biased region" description="Polar residues" evidence="8">
    <location>
        <begin position="846"/>
        <end position="855"/>
    </location>
</feature>
<accession>A0A8H3HTV5</accession>
<feature type="compositionally biased region" description="Basic and acidic residues" evidence="8">
    <location>
        <begin position="1227"/>
        <end position="1244"/>
    </location>
</feature>
<gene>
    <name evidence="11" type="ORF">RDB_LOCUS173320</name>
</gene>
<evidence type="ECO:0000256" key="1">
    <source>
        <dbReference type="ARBA" id="ARBA00004141"/>
    </source>
</evidence>
<feature type="region of interest" description="Disordered" evidence="8">
    <location>
        <begin position="957"/>
        <end position="1074"/>
    </location>
</feature>
<feature type="transmembrane region" description="Helical" evidence="9">
    <location>
        <begin position="380"/>
        <end position="404"/>
    </location>
</feature>
<dbReference type="GO" id="GO:0016020">
    <property type="term" value="C:membrane"/>
    <property type="evidence" value="ECO:0007669"/>
    <property type="project" value="UniProtKB-SubCell"/>
</dbReference>
<evidence type="ECO:0000313" key="12">
    <source>
        <dbReference type="Proteomes" id="UP000663831"/>
    </source>
</evidence>
<dbReference type="GO" id="GO:0015179">
    <property type="term" value="F:L-amino acid transmembrane transporter activity"/>
    <property type="evidence" value="ECO:0007669"/>
    <property type="project" value="TreeGrafter"/>
</dbReference>
<evidence type="ECO:0000256" key="3">
    <source>
        <dbReference type="ARBA" id="ARBA00022448"/>
    </source>
</evidence>
<evidence type="ECO:0000256" key="7">
    <source>
        <dbReference type="ARBA" id="ARBA00023136"/>
    </source>
</evidence>
<evidence type="ECO:0000313" key="11">
    <source>
        <dbReference type="EMBL" id="CAE6539972.1"/>
    </source>
</evidence>
<evidence type="ECO:0000256" key="8">
    <source>
        <dbReference type="SAM" id="MobiDB-lite"/>
    </source>
</evidence>
<keyword evidence="4 9" id="KW-0812">Transmembrane</keyword>
<evidence type="ECO:0000256" key="2">
    <source>
        <dbReference type="ARBA" id="ARBA00008066"/>
    </source>
</evidence>
<feature type="transmembrane region" description="Helical" evidence="9">
    <location>
        <begin position="345"/>
        <end position="368"/>
    </location>
</feature>
<feature type="transmembrane region" description="Helical" evidence="9">
    <location>
        <begin position="189"/>
        <end position="211"/>
    </location>
</feature>
<name>A0A8H3HTV5_9AGAM</name>
<feature type="transmembrane region" description="Helical" evidence="9">
    <location>
        <begin position="164"/>
        <end position="183"/>
    </location>
</feature>